<dbReference type="Pfam" id="PF06527">
    <property type="entry name" value="TniQ"/>
    <property type="match status" value="1"/>
</dbReference>
<dbReference type="RefSeq" id="WP_051224104.1">
    <property type="nucleotide sequence ID" value="NZ_CADFGL010000016.1"/>
</dbReference>
<feature type="domain" description="TniQ" evidence="2">
    <location>
        <begin position="34"/>
        <end position="173"/>
    </location>
</feature>
<organism evidence="3 4">
    <name type="scientific">Paraburkholderia phenoliruptrix</name>
    <dbReference type="NCBI Taxonomy" id="252970"/>
    <lineage>
        <taxon>Bacteria</taxon>
        <taxon>Pseudomonadati</taxon>
        <taxon>Pseudomonadota</taxon>
        <taxon>Betaproteobacteria</taxon>
        <taxon>Burkholderiales</taxon>
        <taxon>Burkholderiaceae</taxon>
        <taxon>Paraburkholderia</taxon>
    </lineage>
</organism>
<sequence>MKSPFRTRLPGGWPDDAPPRSILPSLPPYGCSGEDRESLGSYVSRLSDAQDIPRGALAYRIVGPTAHELFGTDPLRLAQDIGRSDYAANVSSLTEEAKHWAYALNSLTLRNNLQLCTLLPMKGLVSPLKLMSSGRRFCPVCFKEDEKLGRQRYDRLLWSIKAVVACPLHRTRLVTRLEQNRDASSCNDANVRPARGGLPESPPTVPASEYEIESARLIAELLDDAIFFPGLSYVPSAQSAFLVHAIDALFAGKSAHFAAHLRVGKSQVHAWVKGKVRMSLPRLALTAYCCGCAIADILLGNRVMLSRRAAPECQDRRLLQMGGTGAKRPKSELRSILGELICGGTVNSAAEAAKAVGISEKFFRREFPLEHAAVKQQGRDLVTTLRDENRDSYDQLYLTEHIALWEMGTYPSRRRVIKRMRGKTESLGRHQDAHRAQMKAHALTGVPIARCGGRMPGRPVSG</sequence>
<accession>A0A6J5BIN4</accession>
<protein>
    <recommendedName>
        <fullName evidence="2">TniQ domain-containing protein</fullName>
    </recommendedName>
</protein>
<dbReference type="AlphaFoldDB" id="A0A6J5BIN4"/>
<evidence type="ECO:0000259" key="2">
    <source>
        <dbReference type="Pfam" id="PF06527"/>
    </source>
</evidence>
<dbReference type="Proteomes" id="UP000494249">
    <property type="component" value="Unassembled WGS sequence"/>
</dbReference>
<name>A0A6J5BIN4_9BURK</name>
<feature type="region of interest" description="Disordered" evidence="1">
    <location>
        <begin position="1"/>
        <end position="22"/>
    </location>
</feature>
<evidence type="ECO:0000313" key="3">
    <source>
        <dbReference type="EMBL" id="CAB3704192.1"/>
    </source>
</evidence>
<evidence type="ECO:0000313" key="4">
    <source>
        <dbReference type="Proteomes" id="UP000494249"/>
    </source>
</evidence>
<evidence type="ECO:0000256" key="1">
    <source>
        <dbReference type="SAM" id="MobiDB-lite"/>
    </source>
</evidence>
<dbReference type="InterPro" id="IPR009492">
    <property type="entry name" value="TniQ"/>
</dbReference>
<reference evidence="3 4" key="1">
    <citation type="submission" date="2020-04" db="EMBL/GenBank/DDBJ databases">
        <authorList>
            <person name="De Canck E."/>
        </authorList>
    </citation>
    <scope>NUCLEOTIDE SEQUENCE [LARGE SCALE GENOMIC DNA]</scope>
    <source>
        <strain evidence="3 4">LMG 22037</strain>
    </source>
</reference>
<proteinExistence type="predicted"/>
<gene>
    <name evidence="3" type="ORF">LMG22037_03673</name>
</gene>
<dbReference type="EMBL" id="CADIKB010000017">
    <property type="protein sequence ID" value="CAB3704192.1"/>
    <property type="molecule type" value="Genomic_DNA"/>
</dbReference>